<protein>
    <recommendedName>
        <fullName evidence="4">No apical meristem-associated C-terminal domain-containing protein</fullName>
    </recommendedName>
</protein>
<accession>A0A1E5WJT0</accession>
<keyword evidence="3" id="KW-1185">Reference proteome</keyword>
<gene>
    <name evidence="2" type="ORF">BAE44_0001334</name>
</gene>
<organism evidence="2 3">
    <name type="scientific">Dichanthelium oligosanthes</name>
    <dbReference type="NCBI Taxonomy" id="888268"/>
    <lineage>
        <taxon>Eukaryota</taxon>
        <taxon>Viridiplantae</taxon>
        <taxon>Streptophyta</taxon>
        <taxon>Embryophyta</taxon>
        <taxon>Tracheophyta</taxon>
        <taxon>Spermatophyta</taxon>
        <taxon>Magnoliopsida</taxon>
        <taxon>Liliopsida</taxon>
        <taxon>Poales</taxon>
        <taxon>Poaceae</taxon>
        <taxon>PACMAD clade</taxon>
        <taxon>Panicoideae</taxon>
        <taxon>Panicodae</taxon>
        <taxon>Paniceae</taxon>
        <taxon>Dichantheliinae</taxon>
        <taxon>Dichanthelium</taxon>
    </lineage>
</organism>
<sequence>MDPNSAQNWNMPTGWHEFLMHGASLVGEFPEFAEGPMVAAPAVPPVAEGSTQAPKSTTKSTNGQRKNSFWSRIAQGYNTKKGSEHPTRTLRSLESRWDFIKEQVAEVITRFNSLEKRPFAVAHCWAMLKDEAKWVDLQDTRSEGGHNIDDDLGLGLDDAGEGVPMVPRVMMKAPRPGRGPWVETPPKKLGSELLLRQKARDPNKLVDIKERKAQVEAQCLHMEEWKEEERIMSMDLSTLNPLHRTLIEKRRRDIATCWASEE</sequence>
<evidence type="ECO:0008006" key="4">
    <source>
        <dbReference type="Google" id="ProtNLM"/>
    </source>
</evidence>
<evidence type="ECO:0000313" key="2">
    <source>
        <dbReference type="EMBL" id="OEL37647.1"/>
    </source>
</evidence>
<evidence type="ECO:0000313" key="3">
    <source>
        <dbReference type="Proteomes" id="UP000095767"/>
    </source>
</evidence>
<dbReference type="Proteomes" id="UP000095767">
    <property type="component" value="Unassembled WGS sequence"/>
</dbReference>
<feature type="region of interest" description="Disordered" evidence="1">
    <location>
        <begin position="43"/>
        <end position="68"/>
    </location>
</feature>
<dbReference type="PANTHER" id="PTHR45125">
    <property type="entry name" value="F21J9.4-RELATED"/>
    <property type="match status" value="1"/>
</dbReference>
<dbReference type="EMBL" id="LWDX02004789">
    <property type="protein sequence ID" value="OEL37647.1"/>
    <property type="molecule type" value="Genomic_DNA"/>
</dbReference>
<proteinExistence type="predicted"/>
<comment type="caution">
    <text evidence="2">The sequence shown here is derived from an EMBL/GenBank/DDBJ whole genome shotgun (WGS) entry which is preliminary data.</text>
</comment>
<dbReference type="AlphaFoldDB" id="A0A1E5WJT0"/>
<dbReference type="PANTHER" id="PTHR45125:SF3">
    <property type="entry name" value="NO-APICAL-MERISTEM-ASSOCIATED CARBOXY-TERMINAL DOMAIN PROTEIN"/>
    <property type="match status" value="1"/>
</dbReference>
<feature type="compositionally biased region" description="Polar residues" evidence="1">
    <location>
        <begin position="49"/>
        <end position="68"/>
    </location>
</feature>
<reference evidence="2 3" key="1">
    <citation type="submission" date="2016-09" db="EMBL/GenBank/DDBJ databases">
        <title>The draft genome of Dichanthelium oligosanthes: A C3 panicoid grass species.</title>
        <authorList>
            <person name="Studer A.J."/>
            <person name="Schnable J.C."/>
            <person name="Brutnell T.P."/>
        </authorList>
    </citation>
    <scope>NUCLEOTIDE SEQUENCE [LARGE SCALE GENOMIC DNA]</scope>
    <source>
        <strain evidence="3">cv. Kellogg 1175</strain>
        <tissue evidence="2">Leaf</tissue>
    </source>
</reference>
<name>A0A1E5WJT0_9POAL</name>
<evidence type="ECO:0000256" key="1">
    <source>
        <dbReference type="SAM" id="MobiDB-lite"/>
    </source>
</evidence>